<accession>A0A4Y9YG02</accession>
<comment type="caution">
    <text evidence="3">The sequence shown here is derived from an EMBL/GenBank/DDBJ whole genome shotgun (WGS) entry which is preliminary data.</text>
</comment>
<dbReference type="AlphaFoldDB" id="A0A4Y9YG02"/>
<organism evidence="3 4">
    <name type="scientific">Dentipellis fragilis</name>
    <dbReference type="NCBI Taxonomy" id="205917"/>
    <lineage>
        <taxon>Eukaryota</taxon>
        <taxon>Fungi</taxon>
        <taxon>Dikarya</taxon>
        <taxon>Basidiomycota</taxon>
        <taxon>Agaricomycotina</taxon>
        <taxon>Agaricomycetes</taxon>
        <taxon>Russulales</taxon>
        <taxon>Hericiaceae</taxon>
        <taxon>Dentipellis</taxon>
    </lineage>
</organism>
<dbReference type="EMBL" id="SEOQ01000525">
    <property type="protein sequence ID" value="TFY61132.1"/>
    <property type="molecule type" value="Genomic_DNA"/>
</dbReference>
<dbReference type="InterPro" id="IPR033121">
    <property type="entry name" value="PEPTIDASE_A1"/>
</dbReference>
<keyword evidence="4" id="KW-1185">Reference proteome</keyword>
<evidence type="ECO:0000313" key="4">
    <source>
        <dbReference type="Proteomes" id="UP000298327"/>
    </source>
</evidence>
<name>A0A4Y9YG02_9AGAM</name>
<evidence type="ECO:0000259" key="2">
    <source>
        <dbReference type="PROSITE" id="PS51767"/>
    </source>
</evidence>
<dbReference type="PANTHER" id="PTHR47966">
    <property type="entry name" value="BETA-SITE APP-CLEAVING ENZYME, ISOFORM A-RELATED"/>
    <property type="match status" value="1"/>
</dbReference>
<evidence type="ECO:0000256" key="1">
    <source>
        <dbReference type="ARBA" id="ARBA00007447"/>
    </source>
</evidence>
<dbReference type="SUPFAM" id="SSF50630">
    <property type="entry name" value="Acid proteases"/>
    <property type="match status" value="1"/>
</dbReference>
<dbReference type="Proteomes" id="UP000298327">
    <property type="component" value="Unassembled WGS sequence"/>
</dbReference>
<dbReference type="PROSITE" id="PS51767">
    <property type="entry name" value="PEPTIDASE_A1"/>
    <property type="match status" value="1"/>
</dbReference>
<proteinExistence type="inferred from homology"/>
<dbReference type="GO" id="GO:0004190">
    <property type="term" value="F:aspartic-type endopeptidase activity"/>
    <property type="evidence" value="ECO:0007669"/>
    <property type="project" value="InterPro"/>
</dbReference>
<dbReference type="OrthoDB" id="771136at2759"/>
<protein>
    <recommendedName>
        <fullName evidence="2">Peptidase A1 domain-containing protein</fullName>
    </recommendedName>
</protein>
<reference evidence="3 4" key="1">
    <citation type="submission" date="2019-02" db="EMBL/GenBank/DDBJ databases">
        <title>Genome sequencing of the rare red list fungi Dentipellis fragilis.</title>
        <authorList>
            <person name="Buettner E."/>
            <person name="Kellner H."/>
        </authorList>
    </citation>
    <scope>NUCLEOTIDE SEQUENCE [LARGE SCALE GENOMIC DNA]</scope>
    <source>
        <strain evidence="3 4">DSM 105465</strain>
    </source>
</reference>
<dbReference type="PANTHER" id="PTHR47966:SF75">
    <property type="entry name" value="ENDOPEPTIDASE (CTSD), PUTATIVE (AFU_ORTHOLOGUE AFUA_4G07040)-RELATED"/>
    <property type="match status" value="1"/>
</dbReference>
<dbReference type="InterPro" id="IPR021109">
    <property type="entry name" value="Peptidase_aspartic_dom_sf"/>
</dbReference>
<sequence>CGRFPTLVEDGVLGLGPPGFDDYPFNPNAKRQHLNPPFMQNLLAANVIPAKITGWKLPRTKDVGSVGSLSFAATNERNPTPWGISVDAVSINGAVAISTPVQGFVDFGTTQILMSVTEADTLNEKIPGARQVSPGEWIIPCNTQAVLALTIGGVVWRVDPRDLAFQPVDSPGLCKSNISGDVNAKDGRVTLGGAFLKNVYTVLNEDSLEVGLAQPR</sequence>
<evidence type="ECO:0000313" key="3">
    <source>
        <dbReference type="EMBL" id="TFY61132.1"/>
    </source>
</evidence>
<feature type="non-terminal residue" evidence="3">
    <location>
        <position position="1"/>
    </location>
</feature>
<feature type="domain" description="Peptidase A1" evidence="2">
    <location>
        <begin position="1"/>
        <end position="213"/>
    </location>
</feature>
<gene>
    <name evidence="3" type="ORF">EVG20_g7166</name>
</gene>
<comment type="similarity">
    <text evidence="1">Belongs to the peptidase A1 family.</text>
</comment>
<dbReference type="GO" id="GO:0006508">
    <property type="term" value="P:proteolysis"/>
    <property type="evidence" value="ECO:0007669"/>
    <property type="project" value="InterPro"/>
</dbReference>
<dbReference type="InterPro" id="IPR001461">
    <property type="entry name" value="Aspartic_peptidase_A1"/>
</dbReference>
<dbReference type="Gene3D" id="2.40.70.10">
    <property type="entry name" value="Acid Proteases"/>
    <property type="match status" value="1"/>
</dbReference>
<dbReference type="Pfam" id="PF00026">
    <property type="entry name" value="Asp"/>
    <property type="match status" value="1"/>
</dbReference>